<proteinExistence type="inferred from homology"/>
<evidence type="ECO:0000256" key="4">
    <source>
        <dbReference type="ARBA" id="ARBA00022741"/>
    </source>
</evidence>
<dbReference type="HAMAP" id="MF_01405">
    <property type="entry name" value="Non_canon_purine_NTPase"/>
    <property type="match status" value="1"/>
</dbReference>
<comment type="caution">
    <text evidence="10">Lacks conserved residue(s) required for the propagation of feature annotation.</text>
</comment>
<dbReference type="AlphaFoldDB" id="A0A6I0FBK3"/>
<reference evidence="12 13" key="1">
    <citation type="submission" date="2019-10" db="EMBL/GenBank/DDBJ databases">
        <title>Alkaliphilus serpentinus sp. nov. and Alkaliphilus pronyensis sp. nov., two novel anaerobic alkaliphilic species isolated from the serpentinized-hosted hydrothermal field of the Prony Bay (New Caledonia).</title>
        <authorList>
            <person name="Postec A."/>
        </authorList>
    </citation>
    <scope>NUCLEOTIDE SEQUENCE [LARGE SCALE GENOMIC DNA]</scope>
    <source>
        <strain evidence="12 13">LacV</strain>
    </source>
</reference>
<keyword evidence="6 10" id="KW-0460">Magnesium</keyword>
<dbReference type="GO" id="GO:0009117">
    <property type="term" value="P:nucleotide metabolic process"/>
    <property type="evidence" value="ECO:0007669"/>
    <property type="project" value="UniProtKB-KW"/>
</dbReference>
<dbReference type="PANTHER" id="PTHR11067">
    <property type="entry name" value="INOSINE TRIPHOSPHATE PYROPHOSPHATASE/HAM1 PROTEIN"/>
    <property type="match status" value="1"/>
</dbReference>
<dbReference type="SUPFAM" id="SSF52972">
    <property type="entry name" value="ITPase-like"/>
    <property type="match status" value="1"/>
</dbReference>
<sequence>MKKDKQVAVIATGNLHKLDEIKKILTDFPLEIKSMKDVELDNLEIVEDGKTFEENALIKARIVMEKTGCLTIADDSGLEVDSLNNQPGIYSARFAGEHGNDNKNNQKLLEMMKDIPKENRSARFVCAMAVVFPNKEELVLRGECEGYIGLQAKGSNGFGYDPLFIVPQFNLTFAELGEEKKNEISHRAVALQKLKQLLQIKLRSE</sequence>
<keyword evidence="4 10" id="KW-0547">Nucleotide-binding</keyword>
<keyword evidence="7 10" id="KW-0546">Nucleotide metabolism</keyword>
<comment type="similarity">
    <text evidence="1 10 11">Belongs to the HAM1 NTPase family.</text>
</comment>
<dbReference type="EMBL" id="WBZC01000082">
    <property type="protein sequence ID" value="KAB3529614.1"/>
    <property type="molecule type" value="Genomic_DNA"/>
</dbReference>
<name>A0A6I0FBK3_9FIRM</name>
<feature type="binding site" evidence="10">
    <location>
        <begin position="186"/>
        <end position="187"/>
    </location>
    <ligand>
        <name>substrate</name>
    </ligand>
</feature>
<feature type="binding site" evidence="10">
    <location>
        <begin position="12"/>
        <end position="17"/>
    </location>
    <ligand>
        <name>substrate</name>
    </ligand>
</feature>
<dbReference type="Gene3D" id="3.90.950.10">
    <property type="match status" value="1"/>
</dbReference>
<keyword evidence="13" id="KW-1185">Reference proteome</keyword>
<evidence type="ECO:0000256" key="1">
    <source>
        <dbReference type="ARBA" id="ARBA00008023"/>
    </source>
</evidence>
<feature type="binding site" evidence="10">
    <location>
        <begin position="158"/>
        <end position="161"/>
    </location>
    <ligand>
        <name>substrate</name>
    </ligand>
</feature>
<dbReference type="PANTHER" id="PTHR11067:SF9">
    <property type="entry name" value="INOSINE TRIPHOSPHATE PYROPHOSPHATASE"/>
    <property type="match status" value="1"/>
</dbReference>
<evidence type="ECO:0000256" key="3">
    <source>
        <dbReference type="ARBA" id="ARBA00022723"/>
    </source>
</evidence>
<dbReference type="GO" id="GO:0009146">
    <property type="term" value="P:purine nucleoside triphosphate catabolic process"/>
    <property type="evidence" value="ECO:0007669"/>
    <property type="project" value="UniProtKB-UniRule"/>
</dbReference>
<dbReference type="Pfam" id="PF01725">
    <property type="entry name" value="Ham1p_like"/>
    <property type="match status" value="1"/>
</dbReference>
<evidence type="ECO:0000256" key="8">
    <source>
        <dbReference type="ARBA" id="ARBA00051875"/>
    </source>
</evidence>
<dbReference type="GO" id="GO:0036222">
    <property type="term" value="F:XTP diphosphatase activity"/>
    <property type="evidence" value="ECO:0007669"/>
    <property type="project" value="UniProtKB-UniRule"/>
</dbReference>
<comment type="catalytic activity">
    <reaction evidence="8 10">
        <text>dITP + H2O = dIMP + diphosphate + H(+)</text>
        <dbReference type="Rhea" id="RHEA:28342"/>
        <dbReference type="ChEBI" id="CHEBI:15377"/>
        <dbReference type="ChEBI" id="CHEBI:15378"/>
        <dbReference type="ChEBI" id="CHEBI:33019"/>
        <dbReference type="ChEBI" id="CHEBI:61194"/>
        <dbReference type="ChEBI" id="CHEBI:61382"/>
        <dbReference type="EC" id="3.6.1.66"/>
    </reaction>
</comment>
<dbReference type="OrthoDB" id="9807456at2"/>
<dbReference type="Proteomes" id="UP000432715">
    <property type="component" value="Unassembled WGS sequence"/>
</dbReference>
<dbReference type="GO" id="GO:0035870">
    <property type="term" value="F:dITP diphosphatase activity"/>
    <property type="evidence" value="ECO:0007669"/>
    <property type="project" value="UniProtKB-UniRule"/>
</dbReference>
<evidence type="ECO:0000313" key="13">
    <source>
        <dbReference type="Proteomes" id="UP000432715"/>
    </source>
</evidence>
<keyword evidence="3 10" id="KW-0479">Metal-binding</keyword>
<comment type="function">
    <text evidence="10">Pyrophosphatase that catalyzes the hydrolysis of nucleoside triphosphates to their monophosphate derivatives, with a high preference for the non-canonical purine nucleotides XTP (xanthosine triphosphate), dITP (deoxyinosine triphosphate) and ITP. Seems to function as a house-cleaning enzyme that removes non-canonical purine nucleotides from the nucleotide pool, thus preventing their incorporation into DNA/RNA and avoiding chromosomal lesions.</text>
</comment>
<dbReference type="GO" id="GO:0046872">
    <property type="term" value="F:metal ion binding"/>
    <property type="evidence" value="ECO:0007669"/>
    <property type="project" value="UniProtKB-KW"/>
</dbReference>
<dbReference type="NCBIfam" id="NF011397">
    <property type="entry name" value="PRK14822.1"/>
    <property type="match status" value="1"/>
</dbReference>
<evidence type="ECO:0000256" key="5">
    <source>
        <dbReference type="ARBA" id="ARBA00022801"/>
    </source>
</evidence>
<comment type="catalytic activity">
    <reaction evidence="10">
        <text>ITP + H2O = IMP + diphosphate + H(+)</text>
        <dbReference type="Rhea" id="RHEA:29399"/>
        <dbReference type="ChEBI" id="CHEBI:15377"/>
        <dbReference type="ChEBI" id="CHEBI:15378"/>
        <dbReference type="ChEBI" id="CHEBI:33019"/>
        <dbReference type="ChEBI" id="CHEBI:58053"/>
        <dbReference type="ChEBI" id="CHEBI:61402"/>
        <dbReference type="EC" id="3.6.1.66"/>
    </reaction>
</comment>
<comment type="cofactor">
    <cofactor evidence="10">
        <name>Mg(2+)</name>
        <dbReference type="ChEBI" id="CHEBI:18420"/>
    </cofactor>
    <text evidence="10">Binds 1 Mg(2+) ion per subunit.</text>
</comment>
<accession>A0A6I0FBK3</accession>
<dbReference type="GO" id="GO:0000166">
    <property type="term" value="F:nucleotide binding"/>
    <property type="evidence" value="ECO:0007669"/>
    <property type="project" value="UniProtKB-KW"/>
</dbReference>
<evidence type="ECO:0000256" key="2">
    <source>
        <dbReference type="ARBA" id="ARBA00011738"/>
    </source>
</evidence>
<feature type="active site" description="Proton acceptor" evidence="10">
    <location>
        <position position="75"/>
    </location>
</feature>
<dbReference type="GO" id="GO:0036220">
    <property type="term" value="F:ITP diphosphatase activity"/>
    <property type="evidence" value="ECO:0007669"/>
    <property type="project" value="UniProtKB-UniRule"/>
</dbReference>
<evidence type="ECO:0000256" key="9">
    <source>
        <dbReference type="ARBA" id="ARBA00052017"/>
    </source>
</evidence>
<dbReference type="FunFam" id="3.90.950.10:FF:000001">
    <property type="entry name" value="dITP/XTP pyrophosphatase"/>
    <property type="match status" value="1"/>
</dbReference>
<dbReference type="CDD" id="cd00515">
    <property type="entry name" value="HAM1"/>
    <property type="match status" value="1"/>
</dbReference>
<evidence type="ECO:0000256" key="7">
    <source>
        <dbReference type="ARBA" id="ARBA00023080"/>
    </source>
</evidence>
<feature type="binding site" evidence="10">
    <location>
        <position position="181"/>
    </location>
    <ligand>
        <name>substrate</name>
    </ligand>
</feature>
<comment type="subunit">
    <text evidence="2 10">Homodimer.</text>
</comment>
<dbReference type="EC" id="3.6.1.66" evidence="10"/>
<dbReference type="GO" id="GO:0017111">
    <property type="term" value="F:ribonucleoside triphosphate phosphatase activity"/>
    <property type="evidence" value="ECO:0007669"/>
    <property type="project" value="InterPro"/>
</dbReference>
<feature type="binding site" evidence="10">
    <location>
        <position position="75"/>
    </location>
    <ligand>
        <name>Mg(2+)</name>
        <dbReference type="ChEBI" id="CHEBI:18420"/>
    </ligand>
</feature>
<dbReference type="InterPro" id="IPR020922">
    <property type="entry name" value="dITP/XTP_pyrophosphatase"/>
</dbReference>
<organism evidence="12 13">
    <name type="scientific">Alkaliphilus pronyensis</name>
    <dbReference type="NCBI Taxonomy" id="1482732"/>
    <lineage>
        <taxon>Bacteria</taxon>
        <taxon>Bacillati</taxon>
        <taxon>Bacillota</taxon>
        <taxon>Clostridia</taxon>
        <taxon>Peptostreptococcales</taxon>
        <taxon>Natronincolaceae</taxon>
        <taxon>Alkaliphilus</taxon>
    </lineage>
</organism>
<comment type="caution">
    <text evidence="12">The sequence shown here is derived from an EMBL/GenBank/DDBJ whole genome shotgun (WGS) entry which is preliminary data.</text>
</comment>
<comment type="catalytic activity">
    <reaction evidence="9 10">
        <text>XTP + H2O = XMP + diphosphate + H(+)</text>
        <dbReference type="Rhea" id="RHEA:28610"/>
        <dbReference type="ChEBI" id="CHEBI:15377"/>
        <dbReference type="ChEBI" id="CHEBI:15378"/>
        <dbReference type="ChEBI" id="CHEBI:33019"/>
        <dbReference type="ChEBI" id="CHEBI:57464"/>
        <dbReference type="ChEBI" id="CHEBI:61314"/>
        <dbReference type="EC" id="3.6.1.66"/>
    </reaction>
</comment>
<evidence type="ECO:0000256" key="11">
    <source>
        <dbReference type="RuleBase" id="RU003781"/>
    </source>
</evidence>
<dbReference type="InterPro" id="IPR002637">
    <property type="entry name" value="RdgB/HAM1"/>
</dbReference>
<protein>
    <recommendedName>
        <fullName evidence="10">dITP/XTP pyrophosphatase</fullName>
        <ecNumber evidence="10">3.6.1.66</ecNumber>
    </recommendedName>
    <alternativeName>
        <fullName evidence="10">Non-canonical purine NTP pyrophosphatase</fullName>
    </alternativeName>
    <alternativeName>
        <fullName evidence="10">Non-standard purine NTP pyrophosphatase</fullName>
    </alternativeName>
    <alternativeName>
        <fullName evidence="10">Nucleoside-triphosphate diphosphatase</fullName>
    </alternativeName>
    <alternativeName>
        <fullName evidence="10">Nucleoside-triphosphate pyrophosphatase</fullName>
        <shortName evidence="10">NTPase</shortName>
    </alternativeName>
</protein>
<dbReference type="GO" id="GO:0005829">
    <property type="term" value="C:cytosol"/>
    <property type="evidence" value="ECO:0007669"/>
    <property type="project" value="TreeGrafter"/>
</dbReference>
<dbReference type="NCBIfam" id="TIGR00042">
    <property type="entry name" value="RdgB/HAM1 family non-canonical purine NTP pyrophosphatase"/>
    <property type="match status" value="1"/>
</dbReference>
<feature type="binding site" evidence="10">
    <location>
        <position position="76"/>
    </location>
    <ligand>
        <name>substrate</name>
    </ligand>
</feature>
<dbReference type="InterPro" id="IPR029001">
    <property type="entry name" value="ITPase-like_fam"/>
</dbReference>
<evidence type="ECO:0000313" key="12">
    <source>
        <dbReference type="EMBL" id="KAB3529614.1"/>
    </source>
</evidence>
<evidence type="ECO:0000256" key="10">
    <source>
        <dbReference type="HAMAP-Rule" id="MF_01405"/>
    </source>
</evidence>
<gene>
    <name evidence="12" type="ORF">F8154_14555</name>
</gene>
<evidence type="ECO:0000256" key="6">
    <source>
        <dbReference type="ARBA" id="ARBA00022842"/>
    </source>
</evidence>
<keyword evidence="5 10" id="KW-0378">Hydrolase</keyword>